<dbReference type="Proteomes" id="UP000010102">
    <property type="component" value="Chromosome"/>
</dbReference>
<dbReference type="KEGG" id="lpo:LPO_2547"/>
<proteinExistence type="predicted"/>
<accession>A0A3A6UUY7</accession>
<dbReference type="AlphaFoldDB" id="A0A3A6UUY7"/>
<dbReference type="RefSeq" id="WP_014842401.1">
    <property type="nucleotide sequence ID" value="NC_018139.1"/>
</dbReference>
<evidence type="ECO:0000313" key="2">
    <source>
        <dbReference type="EMBL" id="RJY34676.1"/>
    </source>
</evidence>
<dbReference type="EMBL" id="QWDR01000001">
    <property type="protein sequence ID" value="RJY34676.1"/>
    <property type="molecule type" value="Genomic_DNA"/>
</dbReference>
<evidence type="ECO:0000313" key="1">
    <source>
        <dbReference type="EMBL" id="CCD06509.1"/>
    </source>
</evidence>
<sequence>MNTYEKLVYLATEPIDNKVVLCDKKGSKLKSSLAVQEELKDEFIHADLSIDIRRACETHLSFVLR</sequence>
<evidence type="ECO:0000313" key="4">
    <source>
        <dbReference type="Proteomes" id="UP000277145"/>
    </source>
</evidence>
<protein>
    <submittedName>
        <fullName evidence="2">Uncharacterized protein</fullName>
    </submittedName>
</protein>
<dbReference type="EMBL" id="FQ958210">
    <property type="protein sequence ID" value="CCD06509.1"/>
    <property type="molecule type" value="Genomic_DNA"/>
</dbReference>
<organism evidence="2 4">
    <name type="scientific">Legionella pneumophila subsp. pneumophila</name>
    <dbReference type="NCBI Taxonomy" id="91891"/>
    <lineage>
        <taxon>Bacteria</taxon>
        <taxon>Pseudomonadati</taxon>
        <taxon>Pseudomonadota</taxon>
        <taxon>Gammaproteobacteria</taxon>
        <taxon>Legionellales</taxon>
        <taxon>Legionellaceae</taxon>
        <taxon>Legionella</taxon>
    </lineage>
</organism>
<dbReference type="Proteomes" id="UP000277145">
    <property type="component" value="Unassembled WGS sequence"/>
</dbReference>
<reference evidence="2 4" key="2">
    <citation type="submission" date="2018-08" db="EMBL/GenBank/DDBJ databases">
        <title>Genome Sequences of Legionella pneumophila subsp. pneumophila Isolates, Recovered from a Drinking Water System in a Large Builging.</title>
        <authorList>
            <person name="Gomez-Alvarez V."/>
            <person name="Boczek L."/>
            <person name="King D."/>
            <person name="Pemberton A."/>
            <person name="Pfaller S."/>
            <person name="Rodgers M."/>
            <person name="Santodomingo J."/>
            <person name="Revetta R."/>
        </authorList>
    </citation>
    <scope>NUCLEOTIDE SEQUENCE [LARGE SCALE GENOMIC DNA]</scope>
    <source>
        <strain evidence="2 4">L01C.1</strain>
    </source>
</reference>
<gene>
    <name evidence="2" type="ORF">D1H98_07825</name>
    <name evidence="1" type="ORF">LPO_2547</name>
</gene>
<evidence type="ECO:0000313" key="3">
    <source>
        <dbReference type="Proteomes" id="UP000010102"/>
    </source>
</evidence>
<reference evidence="1 3" key="1">
    <citation type="submission" date="2011-07" db="EMBL/GenBank/DDBJ databases">
        <authorList>
            <person name="Genoscope - CEA"/>
        </authorList>
    </citation>
    <scope>NUCLEOTIDE SEQUENCE [LARGE SCALE GENOMIC DNA]</scope>
    <source>
        <strain evidence="1">Lorraine</strain>
        <strain evidence="3">lorraine</strain>
    </source>
</reference>
<name>A0A3A6UUY7_LEGPN</name>